<feature type="compositionally biased region" description="Basic and acidic residues" evidence="1">
    <location>
        <begin position="10"/>
        <end position="19"/>
    </location>
</feature>
<evidence type="ECO:0000256" key="1">
    <source>
        <dbReference type="SAM" id="MobiDB-lite"/>
    </source>
</evidence>
<name>A0A0A2V287_PARBA</name>
<dbReference type="GeneID" id="26970530"/>
<dbReference type="OMA" id="KCNIVGH"/>
<protein>
    <recommendedName>
        <fullName evidence="4">CCHC-type domain-containing protein</fullName>
    </recommendedName>
</protein>
<dbReference type="InterPro" id="IPR036875">
    <property type="entry name" value="Znf_CCHC_sf"/>
</dbReference>
<evidence type="ECO:0000313" key="2">
    <source>
        <dbReference type="EMBL" id="KGQ01603.1"/>
    </source>
</evidence>
<dbReference type="KEGG" id="pbl:PAAG_11583"/>
<dbReference type="OrthoDB" id="4457643at2759"/>
<feature type="region of interest" description="Disordered" evidence="1">
    <location>
        <begin position="55"/>
        <end position="75"/>
    </location>
</feature>
<dbReference type="RefSeq" id="XP_015703115.1">
    <property type="nucleotide sequence ID" value="XM_015847206.1"/>
</dbReference>
<proteinExistence type="predicted"/>
<dbReference type="HOGENOM" id="CLU_190876_0_0_1"/>
<keyword evidence="3" id="KW-1185">Reference proteome</keyword>
<dbReference type="STRING" id="502779.A0A0A2V287"/>
<dbReference type="AlphaFoldDB" id="A0A0A2V287"/>
<dbReference type="GO" id="GO:0003676">
    <property type="term" value="F:nucleic acid binding"/>
    <property type="evidence" value="ECO:0007669"/>
    <property type="project" value="InterPro"/>
</dbReference>
<dbReference type="GO" id="GO:0008270">
    <property type="term" value="F:zinc ion binding"/>
    <property type="evidence" value="ECO:0007669"/>
    <property type="project" value="InterPro"/>
</dbReference>
<accession>A0A0A2V287</accession>
<organism evidence="2 3">
    <name type="scientific">Paracoccidioides lutzii (strain ATCC MYA-826 / Pb01)</name>
    <name type="common">Paracoccidioides brasiliensis</name>
    <dbReference type="NCBI Taxonomy" id="502779"/>
    <lineage>
        <taxon>Eukaryota</taxon>
        <taxon>Fungi</taxon>
        <taxon>Dikarya</taxon>
        <taxon>Ascomycota</taxon>
        <taxon>Pezizomycotina</taxon>
        <taxon>Eurotiomycetes</taxon>
        <taxon>Eurotiomycetidae</taxon>
        <taxon>Onygenales</taxon>
        <taxon>Ajellomycetaceae</taxon>
        <taxon>Paracoccidioides</taxon>
    </lineage>
</organism>
<evidence type="ECO:0008006" key="4">
    <source>
        <dbReference type="Google" id="ProtNLM"/>
    </source>
</evidence>
<evidence type="ECO:0000313" key="3">
    <source>
        <dbReference type="Proteomes" id="UP000002059"/>
    </source>
</evidence>
<dbReference type="VEuPathDB" id="FungiDB:PAAG_11583"/>
<dbReference type="SUPFAM" id="SSF57756">
    <property type="entry name" value="Retrovirus zinc finger-like domains"/>
    <property type="match status" value="1"/>
</dbReference>
<reference evidence="2 3" key="1">
    <citation type="journal article" date="2011" name="PLoS Genet.">
        <title>Comparative genomic analysis of human fungal pathogens causing paracoccidioidomycosis.</title>
        <authorList>
            <person name="Desjardins C.A."/>
            <person name="Champion M.D."/>
            <person name="Holder J.W."/>
            <person name="Muszewska A."/>
            <person name="Goldberg J."/>
            <person name="Bailao A.M."/>
            <person name="Brigido M.M."/>
            <person name="Ferreira M.E."/>
            <person name="Garcia A.M."/>
            <person name="Grynberg M."/>
            <person name="Gujja S."/>
            <person name="Heiman D.I."/>
            <person name="Henn M.R."/>
            <person name="Kodira C.D."/>
            <person name="Leon-Narvaez H."/>
            <person name="Longo L.V."/>
            <person name="Ma L.J."/>
            <person name="Malavazi I."/>
            <person name="Matsuo A.L."/>
            <person name="Morais F.V."/>
            <person name="Pereira M."/>
            <person name="Rodriguez-Brito S."/>
            <person name="Sakthikumar S."/>
            <person name="Salem-Izacc S.M."/>
            <person name="Sykes S.M."/>
            <person name="Teixeira M.M."/>
            <person name="Vallejo M.C."/>
            <person name="Walter M.E."/>
            <person name="Yandava C."/>
            <person name="Young S."/>
            <person name="Zeng Q."/>
            <person name="Zucker J."/>
            <person name="Felipe M.S."/>
            <person name="Goldman G.H."/>
            <person name="Haas B.J."/>
            <person name="McEwen J.G."/>
            <person name="Nino-Vega G."/>
            <person name="Puccia R."/>
            <person name="San-Blas G."/>
            <person name="Soares C.M."/>
            <person name="Birren B.W."/>
            <person name="Cuomo C.A."/>
        </authorList>
    </citation>
    <scope>NUCLEOTIDE SEQUENCE [LARGE SCALE GENOMIC DNA]</scope>
    <source>
        <strain evidence="3">ATCC MYA-826 / Pb01</strain>
    </source>
</reference>
<gene>
    <name evidence="2" type="ORF">PAAG_11583</name>
</gene>
<dbReference type="EMBL" id="KN293998">
    <property type="protein sequence ID" value="KGQ01603.1"/>
    <property type="molecule type" value="Genomic_DNA"/>
</dbReference>
<feature type="region of interest" description="Disordered" evidence="1">
    <location>
        <begin position="1"/>
        <end position="35"/>
    </location>
</feature>
<dbReference type="Proteomes" id="UP000002059">
    <property type="component" value="Partially assembled WGS sequence"/>
</dbReference>
<sequence>MHSAAVSAKKNKELRAAAEKKKRKKKQAHTFIAQNGVLTAEEGLARAQAIDQAVQEGVENSNQPPRKRAPPRCSKCNIVGHTARTCQ</sequence>